<geneLocation type="mitochondrion" evidence="1"/>
<evidence type="ECO:0000313" key="1">
    <source>
        <dbReference type="EMBL" id="ART31501.1"/>
    </source>
</evidence>
<proteinExistence type="predicted"/>
<dbReference type="EMBL" id="KY774314">
    <property type="protein sequence ID" value="ART31501.1"/>
    <property type="molecule type" value="Genomic_DNA"/>
</dbReference>
<name>A0A1Y0B287_9LAMI</name>
<protein>
    <submittedName>
        <fullName evidence="1">Uncharacterized protein</fullName>
    </submittedName>
</protein>
<organism evidence="1">
    <name type="scientific">Utricularia reniformis</name>
    <dbReference type="NCBI Taxonomy" id="192314"/>
    <lineage>
        <taxon>Eukaryota</taxon>
        <taxon>Viridiplantae</taxon>
        <taxon>Streptophyta</taxon>
        <taxon>Embryophyta</taxon>
        <taxon>Tracheophyta</taxon>
        <taxon>Spermatophyta</taxon>
        <taxon>Magnoliopsida</taxon>
        <taxon>eudicotyledons</taxon>
        <taxon>Gunneridae</taxon>
        <taxon>Pentapetalae</taxon>
        <taxon>asterids</taxon>
        <taxon>lamiids</taxon>
        <taxon>Lamiales</taxon>
        <taxon>Lentibulariaceae</taxon>
        <taxon>Utricularia</taxon>
    </lineage>
</organism>
<sequence length="46" mass="5213">MSQLCRAALLVLVQRHHQAIALNIRGPLHPVPNRVHYKAPGEKELH</sequence>
<dbReference type="AlphaFoldDB" id="A0A1Y0B287"/>
<reference evidence="1" key="1">
    <citation type="submission" date="2017-03" db="EMBL/GenBank/DDBJ databases">
        <title>The mitochondrial genome of the carnivorous plant Utricularia reniformis (Lentibulariaceae): structure, comparative analysis and evolutionary landmarks.</title>
        <authorList>
            <person name="Silva S.R."/>
            <person name="Alvarenga D.O."/>
            <person name="Michael T.P."/>
            <person name="Miranda V.F.O."/>
            <person name="Varani A.M."/>
        </authorList>
    </citation>
    <scope>NUCLEOTIDE SEQUENCE</scope>
</reference>
<accession>A0A1Y0B287</accession>
<gene>
    <name evidence="1" type="ORF">AEK19_MT1298</name>
</gene>
<keyword evidence="1" id="KW-0496">Mitochondrion</keyword>